<keyword evidence="2" id="KW-1185">Reference proteome</keyword>
<evidence type="ECO:0000313" key="2">
    <source>
        <dbReference type="Proteomes" id="UP000053257"/>
    </source>
</evidence>
<dbReference type="AlphaFoldDB" id="A0A0C3SFK5"/>
<proteinExistence type="predicted"/>
<evidence type="ECO:0000313" key="1">
    <source>
        <dbReference type="EMBL" id="KIP12245.1"/>
    </source>
</evidence>
<gene>
    <name evidence="1" type="ORF">PHLGIDRAFT_327832</name>
</gene>
<sequence length="125" mass="14107">MGCYRAIGKFISAILTGPVSMSAQTSSRQVLARTPRVAWWLWGSIVNIHFTPKAGARIEVLNSYKTGGGRRRLGYLCADQRTALDKSDEVAFDRVQRLLTCCVINFSLLWCVRLRNMRRRGGDLE</sequence>
<accession>A0A0C3SFK5</accession>
<protein>
    <submittedName>
        <fullName evidence="1">Uncharacterized protein</fullName>
    </submittedName>
</protein>
<name>A0A0C3SFK5_PHLG1</name>
<dbReference type="EMBL" id="KN840440">
    <property type="protein sequence ID" value="KIP12245.1"/>
    <property type="molecule type" value="Genomic_DNA"/>
</dbReference>
<dbReference type="HOGENOM" id="CLU_1993447_0_0_1"/>
<reference evidence="1 2" key="1">
    <citation type="journal article" date="2014" name="PLoS Genet.">
        <title>Analysis of the Phlebiopsis gigantea genome, transcriptome and secretome provides insight into its pioneer colonization strategies of wood.</title>
        <authorList>
            <person name="Hori C."/>
            <person name="Ishida T."/>
            <person name="Igarashi K."/>
            <person name="Samejima M."/>
            <person name="Suzuki H."/>
            <person name="Master E."/>
            <person name="Ferreira P."/>
            <person name="Ruiz-Duenas F.J."/>
            <person name="Held B."/>
            <person name="Canessa P."/>
            <person name="Larrondo L.F."/>
            <person name="Schmoll M."/>
            <person name="Druzhinina I.S."/>
            <person name="Kubicek C.P."/>
            <person name="Gaskell J.A."/>
            <person name="Kersten P."/>
            <person name="St John F."/>
            <person name="Glasner J."/>
            <person name="Sabat G."/>
            <person name="Splinter BonDurant S."/>
            <person name="Syed K."/>
            <person name="Yadav J."/>
            <person name="Mgbeahuruike A.C."/>
            <person name="Kovalchuk A."/>
            <person name="Asiegbu F.O."/>
            <person name="Lackner G."/>
            <person name="Hoffmeister D."/>
            <person name="Rencoret J."/>
            <person name="Gutierrez A."/>
            <person name="Sun H."/>
            <person name="Lindquist E."/>
            <person name="Barry K."/>
            <person name="Riley R."/>
            <person name="Grigoriev I.V."/>
            <person name="Henrissat B."/>
            <person name="Kues U."/>
            <person name="Berka R.M."/>
            <person name="Martinez A.T."/>
            <person name="Covert S.F."/>
            <person name="Blanchette R.A."/>
            <person name="Cullen D."/>
        </authorList>
    </citation>
    <scope>NUCLEOTIDE SEQUENCE [LARGE SCALE GENOMIC DNA]</scope>
    <source>
        <strain evidence="1 2">11061_1 CR5-6</strain>
    </source>
</reference>
<dbReference type="Proteomes" id="UP000053257">
    <property type="component" value="Unassembled WGS sequence"/>
</dbReference>
<organism evidence="1 2">
    <name type="scientific">Phlebiopsis gigantea (strain 11061_1 CR5-6)</name>
    <name type="common">White-rot fungus</name>
    <name type="synonym">Peniophora gigantea</name>
    <dbReference type="NCBI Taxonomy" id="745531"/>
    <lineage>
        <taxon>Eukaryota</taxon>
        <taxon>Fungi</taxon>
        <taxon>Dikarya</taxon>
        <taxon>Basidiomycota</taxon>
        <taxon>Agaricomycotina</taxon>
        <taxon>Agaricomycetes</taxon>
        <taxon>Polyporales</taxon>
        <taxon>Phanerochaetaceae</taxon>
        <taxon>Phlebiopsis</taxon>
    </lineage>
</organism>